<dbReference type="RefSeq" id="WP_107673677.1">
    <property type="nucleotide sequence ID" value="NZ_PZKE01000010.1"/>
</dbReference>
<dbReference type="SUPFAM" id="SSF46689">
    <property type="entry name" value="Homeodomain-like"/>
    <property type="match status" value="1"/>
</dbReference>
<dbReference type="GO" id="GO:0003700">
    <property type="term" value="F:DNA-binding transcription factor activity"/>
    <property type="evidence" value="ECO:0007669"/>
    <property type="project" value="TreeGrafter"/>
</dbReference>
<dbReference type="Proteomes" id="UP000241362">
    <property type="component" value="Unassembled WGS sequence"/>
</dbReference>
<dbReference type="AlphaFoldDB" id="A0A2T4J7V4"/>
<dbReference type="PANTHER" id="PTHR30055:SF234">
    <property type="entry name" value="HTH-TYPE TRANSCRIPTIONAL REGULATOR BETI"/>
    <property type="match status" value="1"/>
</dbReference>
<dbReference type="InterPro" id="IPR009057">
    <property type="entry name" value="Homeodomain-like_sf"/>
</dbReference>
<keyword evidence="3" id="KW-0804">Transcription</keyword>
<feature type="DNA-binding region" description="H-T-H motif" evidence="4">
    <location>
        <begin position="43"/>
        <end position="62"/>
    </location>
</feature>
<keyword evidence="1" id="KW-0805">Transcription regulation</keyword>
<dbReference type="GO" id="GO:0000976">
    <property type="term" value="F:transcription cis-regulatory region binding"/>
    <property type="evidence" value="ECO:0007669"/>
    <property type="project" value="TreeGrafter"/>
</dbReference>
<sequence length="235" mass="25421">MSLSAPPSDHRTRTAERRRDAMRRRLIESAVPLWEERGPDAVVIDDVVRAAEVARGTFYKYFASVHDLKVAISEELAAELISQIEPVVRPVADPARQIALGMTLFIETARAFPLLAHFFRATGLEAAGPAALFYDYLPSHLAEGVAQGRFLDDPPAVQLDLIAGAALLCVLRQIEGPAEPGHVPRVVASVLRGLGLSGAEARAVVADLDACPLSLPDQSLLVRAHRRLETVSTPQ</sequence>
<keyword evidence="2 4" id="KW-0238">DNA-binding</keyword>
<dbReference type="InterPro" id="IPR001647">
    <property type="entry name" value="HTH_TetR"/>
</dbReference>
<keyword evidence="7" id="KW-1185">Reference proteome</keyword>
<evidence type="ECO:0000313" key="7">
    <source>
        <dbReference type="Proteomes" id="UP000241362"/>
    </source>
</evidence>
<comment type="caution">
    <text evidence="6">The sequence shown here is derived from an EMBL/GenBank/DDBJ whole genome shotgun (WGS) entry which is preliminary data.</text>
</comment>
<dbReference type="EMBL" id="PZKE01000010">
    <property type="protein sequence ID" value="PTE13933.1"/>
    <property type="molecule type" value="Genomic_DNA"/>
</dbReference>
<proteinExistence type="predicted"/>
<organism evidence="6 7">
    <name type="scientific">Fuscovulum blasticum DSM 2131</name>
    <dbReference type="NCBI Taxonomy" id="1188250"/>
    <lineage>
        <taxon>Bacteria</taxon>
        <taxon>Pseudomonadati</taxon>
        <taxon>Pseudomonadota</taxon>
        <taxon>Alphaproteobacteria</taxon>
        <taxon>Rhodobacterales</taxon>
        <taxon>Paracoccaceae</taxon>
        <taxon>Pseudogemmobacter</taxon>
    </lineage>
</organism>
<evidence type="ECO:0000259" key="5">
    <source>
        <dbReference type="PROSITE" id="PS50977"/>
    </source>
</evidence>
<dbReference type="Pfam" id="PF00440">
    <property type="entry name" value="TetR_N"/>
    <property type="match status" value="1"/>
</dbReference>
<evidence type="ECO:0000256" key="3">
    <source>
        <dbReference type="ARBA" id="ARBA00023163"/>
    </source>
</evidence>
<accession>A0A2T4J7V4</accession>
<protein>
    <submittedName>
        <fullName evidence="6">TetR/AcrR family transcriptional regulator</fullName>
    </submittedName>
</protein>
<evidence type="ECO:0000256" key="2">
    <source>
        <dbReference type="ARBA" id="ARBA00023125"/>
    </source>
</evidence>
<gene>
    <name evidence="6" type="ORF">C5F44_11480</name>
</gene>
<dbReference type="Gene3D" id="1.10.357.10">
    <property type="entry name" value="Tetracycline Repressor, domain 2"/>
    <property type="match status" value="1"/>
</dbReference>
<dbReference type="PANTHER" id="PTHR30055">
    <property type="entry name" value="HTH-TYPE TRANSCRIPTIONAL REGULATOR RUTR"/>
    <property type="match status" value="1"/>
</dbReference>
<reference evidence="6 7" key="1">
    <citation type="submission" date="2018-03" db="EMBL/GenBank/DDBJ databases">
        <title>Rhodobacter blasticus.</title>
        <authorList>
            <person name="Meyer T.E."/>
            <person name="Miller S."/>
            <person name="Lodha T."/>
            <person name="Gandham S."/>
            <person name="Chintalapati S."/>
            <person name="Chintalapati V.R."/>
        </authorList>
    </citation>
    <scope>NUCLEOTIDE SEQUENCE [LARGE SCALE GENOMIC DNA]</scope>
    <source>
        <strain evidence="6 7">DSM 2131</strain>
    </source>
</reference>
<name>A0A2T4J7V4_FUSBL</name>
<evidence type="ECO:0000256" key="1">
    <source>
        <dbReference type="ARBA" id="ARBA00023015"/>
    </source>
</evidence>
<feature type="domain" description="HTH tetR-type" evidence="5">
    <location>
        <begin position="20"/>
        <end position="80"/>
    </location>
</feature>
<dbReference type="PROSITE" id="PS50977">
    <property type="entry name" value="HTH_TETR_2"/>
    <property type="match status" value="1"/>
</dbReference>
<evidence type="ECO:0000313" key="6">
    <source>
        <dbReference type="EMBL" id="PTE13933.1"/>
    </source>
</evidence>
<dbReference type="InterPro" id="IPR050109">
    <property type="entry name" value="HTH-type_TetR-like_transc_reg"/>
</dbReference>
<evidence type="ECO:0000256" key="4">
    <source>
        <dbReference type="PROSITE-ProRule" id="PRU00335"/>
    </source>
</evidence>